<evidence type="ECO:0000313" key="2">
    <source>
        <dbReference type="EMBL" id="KIA89579.1"/>
    </source>
</evidence>
<dbReference type="RefSeq" id="WP_039348544.1">
    <property type="nucleotide sequence ID" value="NZ_FOLA01000003.1"/>
</dbReference>
<dbReference type="PANTHER" id="PTHR12905:SF0">
    <property type="entry name" value="CALCINEURIN-LIKE PHOSPHOESTERASE DOMAIN-CONTAINING PROTEIN"/>
    <property type="match status" value="1"/>
</dbReference>
<comment type="caution">
    <text evidence="2">The sequence shown here is derived from an EMBL/GenBank/DDBJ whole genome shotgun (WGS) entry which is preliminary data.</text>
</comment>
<dbReference type="CDD" id="cd07379">
    <property type="entry name" value="MPP_239FB"/>
    <property type="match status" value="1"/>
</dbReference>
<dbReference type="SUPFAM" id="SSF56300">
    <property type="entry name" value="Metallo-dependent phosphatases"/>
    <property type="match status" value="1"/>
</dbReference>
<dbReference type="Proteomes" id="UP000031473">
    <property type="component" value="Unassembled WGS sequence"/>
</dbReference>
<dbReference type="InterPro" id="IPR051693">
    <property type="entry name" value="UPF0046_metallophosphoest"/>
</dbReference>
<dbReference type="InterPro" id="IPR004843">
    <property type="entry name" value="Calcineurin-like_PHP"/>
</dbReference>
<dbReference type="Gene3D" id="3.60.21.10">
    <property type="match status" value="1"/>
</dbReference>
<sequence>MKIVFISDTHGQHRKLKNLPKGDVIIHGGDVSKMGRDHEVEDFIHWFLRLDYAHKIFIAGNHDFYFEENSMKFIQQKLTSNCHYLCNNGVEIEGIKIWGSPITPTFFNWAFNEDRGKPIQKYWKKIPKNTDILVTHGPPNGILDKTTSNINAGCGDLLKTVNHLKIKFHLFGHIHEASGQETLNETTFINGSLLDENYNLVNLPMEFDYPL</sequence>
<dbReference type="AlphaFoldDB" id="A0A0C1FNW9"/>
<protein>
    <submittedName>
        <fullName evidence="2">Metallophosphoesterase</fullName>
    </submittedName>
</protein>
<dbReference type="PANTHER" id="PTHR12905">
    <property type="entry name" value="METALLOPHOSPHOESTERASE"/>
    <property type="match status" value="1"/>
</dbReference>
<dbReference type="STRING" id="266749.SAMN05421876_103343"/>
<dbReference type="Pfam" id="PF00149">
    <property type="entry name" value="Metallophos"/>
    <property type="match status" value="1"/>
</dbReference>
<dbReference type="EMBL" id="JSYL01000002">
    <property type="protein sequence ID" value="KIA89579.1"/>
    <property type="molecule type" value="Genomic_DNA"/>
</dbReference>
<dbReference type="InterPro" id="IPR029052">
    <property type="entry name" value="Metallo-depent_PP-like"/>
</dbReference>
<reference evidence="2 3" key="1">
    <citation type="submission" date="2014-10" db="EMBL/GenBank/DDBJ databases">
        <title>Kaistella jeonii genome.</title>
        <authorList>
            <person name="Clayton J.T."/>
            <person name="Newman J.D."/>
        </authorList>
    </citation>
    <scope>NUCLEOTIDE SEQUENCE [LARGE SCALE GENOMIC DNA]</scope>
    <source>
        <strain evidence="2 3">DSM 17048</strain>
    </source>
</reference>
<keyword evidence="3" id="KW-1185">Reference proteome</keyword>
<dbReference type="GO" id="GO:0016787">
    <property type="term" value="F:hydrolase activity"/>
    <property type="evidence" value="ECO:0007669"/>
    <property type="project" value="InterPro"/>
</dbReference>
<name>A0A0C1FNW9_9FLAO</name>
<feature type="domain" description="Calcineurin-like phosphoesterase" evidence="1">
    <location>
        <begin position="1"/>
        <end position="176"/>
    </location>
</feature>
<accession>A0A0C1FNW9</accession>
<gene>
    <name evidence="2" type="ORF">OA86_02785</name>
</gene>
<organism evidence="2 3">
    <name type="scientific">Kaistella jeonii</name>
    <dbReference type="NCBI Taxonomy" id="266749"/>
    <lineage>
        <taxon>Bacteria</taxon>
        <taxon>Pseudomonadati</taxon>
        <taxon>Bacteroidota</taxon>
        <taxon>Flavobacteriia</taxon>
        <taxon>Flavobacteriales</taxon>
        <taxon>Weeksellaceae</taxon>
        <taxon>Chryseobacterium group</taxon>
        <taxon>Kaistella</taxon>
    </lineage>
</organism>
<evidence type="ECO:0000313" key="3">
    <source>
        <dbReference type="Proteomes" id="UP000031473"/>
    </source>
</evidence>
<proteinExistence type="predicted"/>
<evidence type="ECO:0000259" key="1">
    <source>
        <dbReference type="Pfam" id="PF00149"/>
    </source>
</evidence>
<dbReference type="OrthoDB" id="332939at2"/>